<evidence type="ECO:0000313" key="1">
    <source>
        <dbReference type="EMBL" id="CAI7997219.1"/>
    </source>
</evidence>
<gene>
    <name evidence="1" type="ORF">GBAR_LOCUS2100</name>
</gene>
<proteinExistence type="predicted"/>
<sequence length="42" mass="5167">MHLYTRSTEIKHLEKILQIMVESEQAMMHLRKFHIRAKNCRD</sequence>
<evidence type="ECO:0000313" key="2">
    <source>
        <dbReference type="Proteomes" id="UP001174909"/>
    </source>
</evidence>
<dbReference type="Proteomes" id="UP001174909">
    <property type="component" value="Unassembled WGS sequence"/>
</dbReference>
<reference evidence="1" key="1">
    <citation type="submission" date="2023-03" db="EMBL/GenBank/DDBJ databases">
        <authorList>
            <person name="Steffen K."/>
            <person name="Cardenas P."/>
        </authorList>
    </citation>
    <scope>NUCLEOTIDE SEQUENCE</scope>
</reference>
<dbReference type="EMBL" id="CASHTH010000297">
    <property type="protein sequence ID" value="CAI7997219.1"/>
    <property type="molecule type" value="Genomic_DNA"/>
</dbReference>
<dbReference type="AlphaFoldDB" id="A0AA35QZE1"/>
<accession>A0AA35QZE1</accession>
<keyword evidence="2" id="KW-1185">Reference proteome</keyword>
<name>A0AA35QZE1_GEOBA</name>
<comment type="caution">
    <text evidence="1">The sequence shown here is derived from an EMBL/GenBank/DDBJ whole genome shotgun (WGS) entry which is preliminary data.</text>
</comment>
<protein>
    <submittedName>
        <fullName evidence="1">Uncharacterized protein</fullName>
    </submittedName>
</protein>
<organism evidence="1 2">
    <name type="scientific">Geodia barretti</name>
    <name type="common">Barrett's horny sponge</name>
    <dbReference type="NCBI Taxonomy" id="519541"/>
    <lineage>
        <taxon>Eukaryota</taxon>
        <taxon>Metazoa</taxon>
        <taxon>Porifera</taxon>
        <taxon>Demospongiae</taxon>
        <taxon>Heteroscleromorpha</taxon>
        <taxon>Tetractinellida</taxon>
        <taxon>Astrophorina</taxon>
        <taxon>Geodiidae</taxon>
        <taxon>Geodia</taxon>
    </lineage>
</organism>